<dbReference type="SUPFAM" id="SSF50729">
    <property type="entry name" value="PH domain-like"/>
    <property type="match status" value="1"/>
</dbReference>
<comment type="caution">
    <text evidence="3">The sequence shown here is derived from an EMBL/GenBank/DDBJ whole genome shotgun (WGS) entry which is preliminary data.</text>
</comment>
<organism evidence="3 5">
    <name type="scientific">Hepatospora eriocheir</name>
    <dbReference type="NCBI Taxonomy" id="1081669"/>
    <lineage>
        <taxon>Eukaryota</taxon>
        <taxon>Fungi</taxon>
        <taxon>Fungi incertae sedis</taxon>
        <taxon>Microsporidia</taxon>
        <taxon>Hepatosporidae</taxon>
        <taxon>Hepatospora</taxon>
    </lineage>
</organism>
<feature type="domain" description="RanBD1" evidence="2">
    <location>
        <begin position="67"/>
        <end position="188"/>
    </location>
</feature>
<dbReference type="Proteomes" id="UP000192356">
    <property type="component" value="Unassembled WGS sequence"/>
</dbReference>
<reference evidence="5 6" key="1">
    <citation type="journal article" date="2017" name="Environ. Microbiol.">
        <title>Decay of the glycolytic pathway and adaptation to intranuclear parasitism within Enterocytozoonidae microsporidia.</title>
        <authorList>
            <person name="Wiredu Boakye D."/>
            <person name="Jaroenlak P."/>
            <person name="Prachumwat A."/>
            <person name="Williams T.A."/>
            <person name="Bateman K.S."/>
            <person name="Itsathitphaisarn O."/>
            <person name="Sritunyalucksana K."/>
            <person name="Paszkiewicz K.H."/>
            <person name="Moore K.A."/>
            <person name="Stentiford G.D."/>
            <person name="Williams B.A."/>
        </authorList>
    </citation>
    <scope>NUCLEOTIDE SEQUENCE [LARGE SCALE GENOMIC DNA]</scope>
    <source>
        <strain evidence="6">canceri</strain>
        <strain evidence="4">Canceri</strain>
        <strain evidence="3 5">GB1</strain>
    </source>
</reference>
<evidence type="ECO:0000313" key="6">
    <source>
        <dbReference type="Proteomes" id="UP000192501"/>
    </source>
</evidence>
<gene>
    <name evidence="3" type="primary">YRB1</name>
    <name evidence="4" type="ORF">A0H76_2475</name>
    <name evidence="3" type="ORF">HERIO_1041</name>
</gene>
<evidence type="ECO:0000256" key="1">
    <source>
        <dbReference type="SAM" id="MobiDB-lite"/>
    </source>
</evidence>
<dbReference type="PROSITE" id="PS50196">
    <property type="entry name" value="RANBD1"/>
    <property type="match status" value="1"/>
</dbReference>
<evidence type="ECO:0000313" key="4">
    <source>
        <dbReference type="EMBL" id="ORD98446.1"/>
    </source>
</evidence>
<dbReference type="AlphaFoldDB" id="A0A1X0QBG3"/>
<name>A0A1X0QBG3_9MICR</name>
<feature type="compositionally biased region" description="Basic and acidic residues" evidence="1">
    <location>
        <begin position="1"/>
        <end position="35"/>
    </location>
</feature>
<dbReference type="EMBL" id="LTAI01000673">
    <property type="protein sequence ID" value="ORD98446.1"/>
    <property type="molecule type" value="Genomic_DNA"/>
</dbReference>
<dbReference type="VEuPathDB" id="MicrosporidiaDB:HERIO_1041"/>
<evidence type="ECO:0000259" key="2">
    <source>
        <dbReference type="PROSITE" id="PS50196"/>
    </source>
</evidence>
<feature type="region of interest" description="Disordered" evidence="1">
    <location>
        <begin position="1"/>
        <end position="43"/>
    </location>
</feature>
<evidence type="ECO:0000313" key="3">
    <source>
        <dbReference type="EMBL" id="ORD97053.1"/>
    </source>
</evidence>
<evidence type="ECO:0000313" key="5">
    <source>
        <dbReference type="Proteomes" id="UP000192356"/>
    </source>
</evidence>
<dbReference type="Gene3D" id="2.30.29.30">
    <property type="entry name" value="Pleckstrin-homology domain (PH domain)/Phosphotyrosine-binding domain (PTB)"/>
    <property type="match status" value="1"/>
</dbReference>
<dbReference type="EMBL" id="LVKB01000044">
    <property type="protein sequence ID" value="ORD97053.1"/>
    <property type="molecule type" value="Genomic_DNA"/>
</dbReference>
<proteinExistence type="predicted"/>
<dbReference type="Proteomes" id="UP000192501">
    <property type="component" value="Unassembled WGS sequence"/>
</dbReference>
<dbReference type="VEuPathDB" id="MicrosporidiaDB:A0H76_2475"/>
<sequence length="197" mass="23018">MTEKTDNKIENVVDEKSETKTIKEESSIKSEKDNTQSKSSVCPFLTKKDSNKSVKEDIKNDPLKNYEKDSIFSCNCNLFFLKDKLFEKRGTGKFFFLKNSNEMYTNLMIRDGLMLNGAHHIISPSEKCNLIKSNVYDHSYIWVAVDDKAYVEEKFKTKLTVFLIKLDNEEDFNEFKRVYEEGQSENKKKLESLKSNK</sequence>
<accession>A0A1X0QBG3</accession>
<dbReference type="InterPro" id="IPR000156">
    <property type="entry name" value="Ran_bind_dom"/>
</dbReference>
<dbReference type="Pfam" id="PF00638">
    <property type="entry name" value="Ran_BP1"/>
    <property type="match status" value="1"/>
</dbReference>
<keyword evidence="5" id="KW-1185">Reference proteome</keyword>
<dbReference type="OrthoDB" id="2357150at2759"/>
<protein>
    <submittedName>
        <fullName evidence="3">YRB1</fullName>
    </submittedName>
</protein>
<dbReference type="InterPro" id="IPR011993">
    <property type="entry name" value="PH-like_dom_sf"/>
</dbReference>